<evidence type="ECO:0000256" key="14">
    <source>
        <dbReference type="ARBA" id="ARBA00022741"/>
    </source>
</evidence>
<proteinExistence type="predicted"/>
<keyword evidence="8" id="KW-1090">Inhibition of host innate immune response by virus</keyword>
<keyword evidence="27 34" id="KW-1133">Transmembrane helix</keyword>
<keyword evidence="9" id="KW-1130">Modulation of host ubiquitin pathway by virus</keyword>
<evidence type="ECO:0000256" key="13">
    <source>
        <dbReference type="ARBA" id="ARBA00022723"/>
    </source>
</evidence>
<evidence type="ECO:0000256" key="4">
    <source>
        <dbReference type="ARBA" id="ARBA00004301"/>
    </source>
</evidence>
<keyword evidence="23" id="KW-0067">ATP-binding</keyword>
<dbReference type="InterPro" id="IPR038451">
    <property type="entry name" value="Arteri_nsp7a_sf"/>
</dbReference>
<evidence type="ECO:0000256" key="28">
    <source>
        <dbReference type="ARBA" id="ARBA00023136"/>
    </source>
</evidence>
<organismHost>
    <name type="scientific">Sus scrofa</name>
    <name type="common">Pig</name>
    <dbReference type="NCBI Taxonomy" id="9823"/>
</organismHost>
<evidence type="ECO:0000256" key="12">
    <source>
        <dbReference type="ARBA" id="ARBA00022722"/>
    </source>
</evidence>
<dbReference type="PROSITE" id="PS51539">
    <property type="entry name" value="AV_PCP_ALPHA"/>
    <property type="match status" value="1"/>
</dbReference>
<feature type="transmembrane region" description="Helical" evidence="34">
    <location>
        <begin position="2132"/>
        <end position="2157"/>
    </location>
</feature>
<dbReference type="GO" id="GO:0039648">
    <property type="term" value="P:symbiont-mediated perturbation of host ubiquitin-like protein modification"/>
    <property type="evidence" value="ECO:0007669"/>
    <property type="project" value="UniProtKB-KW"/>
</dbReference>
<evidence type="ECO:0000256" key="19">
    <source>
        <dbReference type="ARBA" id="ARBA00022806"/>
    </source>
</evidence>
<dbReference type="InterPro" id="IPR032855">
    <property type="entry name" value="NSP2-B_epitope"/>
</dbReference>
<evidence type="ECO:0000256" key="2">
    <source>
        <dbReference type="ARBA" id="ARBA00004147"/>
    </source>
</evidence>
<dbReference type="EMBL" id="DQ473474">
    <property type="protein sequence ID" value="ABF19765.1"/>
    <property type="molecule type" value="Genomic_RNA"/>
</dbReference>
<keyword evidence="29" id="KW-1038">Host endoplasmic reticulum</keyword>
<feature type="transmembrane region" description="Helical" evidence="34">
    <location>
        <begin position="1583"/>
        <end position="1605"/>
    </location>
</feature>
<keyword evidence="25" id="KW-1043">Host membrane</keyword>
<evidence type="ECO:0000259" key="38">
    <source>
        <dbReference type="PROSITE" id="PS51540"/>
    </source>
</evidence>
<evidence type="ECO:0000256" key="1">
    <source>
        <dbReference type="ARBA" id="ARBA00000707"/>
    </source>
</evidence>
<dbReference type="GO" id="GO:0006508">
    <property type="term" value="P:proteolysis"/>
    <property type="evidence" value="ECO:0007669"/>
    <property type="project" value="UniProtKB-KW"/>
</dbReference>
<dbReference type="GO" id="GO:0004252">
    <property type="term" value="F:serine-type endopeptidase activity"/>
    <property type="evidence" value="ECO:0007669"/>
    <property type="project" value="InterPro"/>
</dbReference>
<feature type="domain" description="Peptidase C32" evidence="38">
    <location>
        <begin position="263"/>
        <end position="383"/>
    </location>
</feature>
<dbReference type="Pfam" id="PF05411">
    <property type="entry name" value="Peptidase_C32"/>
    <property type="match status" value="1"/>
</dbReference>
<dbReference type="GO" id="GO:0039502">
    <property type="term" value="P:symbiont-mediated suppression of host type I interferon-mediated signaling pathway"/>
    <property type="evidence" value="ECO:0007669"/>
    <property type="project" value="UniProtKB-KW"/>
</dbReference>
<evidence type="ECO:0000256" key="9">
    <source>
        <dbReference type="ARBA" id="ARBA00022662"/>
    </source>
</evidence>
<feature type="region of interest" description="Disordered" evidence="33">
    <location>
        <begin position="2329"/>
        <end position="2358"/>
    </location>
</feature>
<dbReference type="Gene3D" id="2.30.31.30">
    <property type="entry name" value="Arterivirus nps1beta, nuclease domain"/>
    <property type="match status" value="1"/>
</dbReference>
<dbReference type="InterPro" id="IPR008760">
    <property type="entry name" value="EAV_peptidase_S32"/>
</dbReference>
<dbReference type="PROSITE" id="PS51538">
    <property type="entry name" value="AV_CP"/>
    <property type="match status" value="1"/>
</dbReference>
<evidence type="ECO:0000256" key="33">
    <source>
        <dbReference type="SAM" id="MobiDB-lite"/>
    </source>
</evidence>
<feature type="transmembrane region" description="Helical" evidence="34">
    <location>
        <begin position="2021"/>
        <end position="2047"/>
    </location>
</feature>
<dbReference type="InterPro" id="IPR023183">
    <property type="entry name" value="Chymotrypsin-like_C"/>
</dbReference>
<keyword evidence="11 34" id="KW-0812">Transmembrane</keyword>
<keyword evidence="26" id="KW-1127">Modulation of host ubiquitin pathway by viral deubiquitinase</keyword>
<keyword evidence="18" id="KW-0378">Hydrolase</keyword>
<evidence type="ECO:0000256" key="3">
    <source>
        <dbReference type="ARBA" id="ARBA00004192"/>
    </source>
</evidence>
<keyword evidence="31" id="KW-0922">Interferon antiviral system evasion</keyword>
<feature type="region of interest" description="Disordered" evidence="33">
    <location>
        <begin position="897"/>
        <end position="933"/>
    </location>
</feature>
<dbReference type="GO" id="GO:0085034">
    <property type="term" value="P:symbiont-mediated suppression of host NF-kappaB cascade"/>
    <property type="evidence" value="ECO:0007669"/>
    <property type="project" value="UniProtKB-KW"/>
</dbReference>
<keyword evidence="6" id="KW-1048">Host nucleus</keyword>
<dbReference type="Pfam" id="PF21905">
    <property type="entry name" value="Zf-Nsp1alpha"/>
    <property type="match status" value="1"/>
</dbReference>
<evidence type="ECO:0000256" key="5">
    <source>
        <dbReference type="ARBA" id="ARBA00004354"/>
    </source>
</evidence>
<evidence type="ECO:0000256" key="24">
    <source>
        <dbReference type="ARBA" id="ARBA00022863"/>
    </source>
</evidence>
<dbReference type="Pfam" id="PF14757">
    <property type="entry name" value="NSP2-B_epitope"/>
    <property type="match status" value="1"/>
</dbReference>
<keyword evidence="17" id="KW-0863">Zinc-finger</keyword>
<dbReference type="Gene3D" id="4.10.80.390">
    <property type="match status" value="1"/>
</dbReference>
<dbReference type="Gene3D" id="3.30.1330.220">
    <property type="entry name" value="Arterivirus nonstructural protein 7 alpha"/>
    <property type="match status" value="1"/>
</dbReference>
<feature type="region of interest" description="Disordered" evidence="33">
    <location>
        <begin position="1152"/>
        <end position="1213"/>
    </location>
</feature>
<dbReference type="GO" id="GO:0004519">
    <property type="term" value="F:endonuclease activity"/>
    <property type="evidence" value="ECO:0007669"/>
    <property type="project" value="UniProtKB-KW"/>
</dbReference>
<dbReference type="InterPro" id="IPR008743">
    <property type="entry name" value="Arterivirus_Nsp2_C33"/>
</dbReference>
<evidence type="ECO:0000256" key="25">
    <source>
        <dbReference type="ARBA" id="ARBA00022870"/>
    </source>
</evidence>
<keyword evidence="14" id="KW-0547">Nucleotide-binding</keyword>
<feature type="transmembrane region" description="Helical" evidence="34">
    <location>
        <begin position="1686"/>
        <end position="1713"/>
    </location>
</feature>
<keyword evidence="19" id="KW-0347">Helicase</keyword>
<evidence type="ECO:0000256" key="22">
    <source>
        <dbReference type="ARBA" id="ARBA00022833"/>
    </source>
</evidence>
<evidence type="ECO:0000256" key="26">
    <source>
        <dbReference type="ARBA" id="ARBA00022876"/>
    </source>
</evidence>
<feature type="transmembrane region" description="Helical" evidence="34">
    <location>
        <begin position="1719"/>
        <end position="1747"/>
    </location>
</feature>
<feature type="domain" description="Peptidase C31" evidence="37">
    <location>
        <begin position="69"/>
        <end position="180"/>
    </location>
</feature>
<keyword evidence="21" id="KW-1114">Inhibition of host interferon signaling pathway by virus</keyword>
<dbReference type="Pfam" id="PF05410">
    <property type="entry name" value="Peptidase_C31"/>
    <property type="match status" value="1"/>
</dbReference>
<evidence type="ECO:0000256" key="23">
    <source>
        <dbReference type="ARBA" id="ARBA00022840"/>
    </source>
</evidence>
<dbReference type="SUPFAM" id="SSF50494">
    <property type="entry name" value="Trypsin-like serine proteases"/>
    <property type="match status" value="1"/>
</dbReference>
<evidence type="ECO:0000256" key="10">
    <source>
        <dbReference type="ARBA" id="ARBA00022670"/>
    </source>
</evidence>
<evidence type="ECO:0000313" key="40">
    <source>
        <dbReference type="Proteomes" id="UP000125750"/>
    </source>
</evidence>
<dbReference type="GO" id="GO:0052170">
    <property type="term" value="P:symbiont-mediated suppression of host innate immune response"/>
    <property type="evidence" value="ECO:0007669"/>
    <property type="project" value="UniProtKB-KW"/>
</dbReference>
<comment type="catalytic activity">
    <reaction evidence="1">
        <text>Thiol-dependent hydrolysis of ester, thioester, amide, peptide and isopeptide bonds formed by the C-terminal Gly of ubiquitin (a 76-residue protein attached to proteins as an intracellular targeting signal).</text>
        <dbReference type="EC" id="3.4.19.12"/>
    </reaction>
</comment>
<keyword evidence="20" id="KW-0788">Thiol protease</keyword>
<evidence type="ECO:0000256" key="27">
    <source>
        <dbReference type="ARBA" id="ARBA00022989"/>
    </source>
</evidence>
<evidence type="ECO:0000256" key="8">
    <source>
        <dbReference type="ARBA" id="ARBA00022632"/>
    </source>
</evidence>
<dbReference type="Pfam" id="PF05412">
    <property type="entry name" value="Peptidase_C33"/>
    <property type="match status" value="1"/>
</dbReference>
<evidence type="ECO:0000259" key="37">
    <source>
        <dbReference type="PROSITE" id="PS51539"/>
    </source>
</evidence>
<evidence type="ECO:0000256" key="17">
    <source>
        <dbReference type="ARBA" id="ARBA00022771"/>
    </source>
</evidence>
<evidence type="ECO:0000256" key="16">
    <source>
        <dbReference type="ARBA" id="ARBA00022759"/>
    </source>
</evidence>
<dbReference type="GO" id="GO:0075523">
    <property type="term" value="P:viral translational frameshifting"/>
    <property type="evidence" value="ECO:0007669"/>
    <property type="project" value="UniProtKB-KW"/>
</dbReference>
<keyword evidence="32" id="KW-0899">Viral immunoevasion</keyword>
<feature type="compositionally biased region" description="Basic and acidic residues" evidence="33">
    <location>
        <begin position="1160"/>
        <end position="1174"/>
    </location>
</feature>
<evidence type="ECO:0000256" key="11">
    <source>
        <dbReference type="ARBA" id="ARBA00022692"/>
    </source>
</evidence>
<evidence type="ECO:0000256" key="6">
    <source>
        <dbReference type="ARBA" id="ARBA00022562"/>
    </source>
</evidence>
<evidence type="ECO:0000256" key="20">
    <source>
        <dbReference type="ARBA" id="ARBA00022807"/>
    </source>
</evidence>
<dbReference type="GO" id="GO:0042025">
    <property type="term" value="C:host cell nucleus"/>
    <property type="evidence" value="ECO:0007669"/>
    <property type="project" value="UniProtKB-SubCell"/>
</dbReference>
<dbReference type="GO" id="GO:0019082">
    <property type="term" value="P:viral protein processing"/>
    <property type="evidence" value="ECO:0007669"/>
    <property type="project" value="InterPro"/>
</dbReference>
<keyword evidence="12" id="KW-0540">Nuclease</keyword>
<sequence length="2503" mass="272068">MSGILDRCTCTPNARVFMAEGQVYCTRCLSARSLLPLNLQVSELGVLGLFYRPEEPLRWTLPRAFPTVECSPAGACWLSAIFPIARMTSGNLNFQQRMVRVAAEIYRVGQLTPAVLKALQVYERGCRWYPIVGPVPGVAVFANSLHVSDRPFPGATHVLTNLPLPQRPKPEDFCPFECAMAAVYDVGHGAVMYVADERISWAPRGGDEVRFETVPQELKSVANQLCTSFPPHHVVNMSKFAFTAPGCGVSMRVERQYGCLPADTVPEGNCWWSLFDSLPLEVQGKEIRHANQFGYQTKHGVSGKYLQRRLQINGLRAVADPNGPFVVQYFSVKESWIRHLKLAEEPSYPGFEDLLRIRVESNTSPLANKDEKIFRFGSHKWYGAGKRARKARSRATTTVADRALSVREIWQAKEHEVTGANKAEHLKHYSPPAEGNCGWHCISAIVNRMVNSKFETTLPERVRPPDDWATDEDLANAIQILRLPAALDRNGACASAKYVLKLEGEHWTVTVTPGMSPSLLPLECVQGCCGHKGGLGSPDAVEVSGFDPACLDRLAEVMHLPSSAIPAALAEMSGDSDRSASPVTTVWTVSQFFARHSGGNHPDQVRLGKIISLCQVIEDCCCSQNKTNRVTPEEVAAKFDLYLRGATNLEECLARLEKARPPRVIDTFFDWDVVLPGVEAATQTTKLPQVNQCRTLVPVVTQKSLDNNSVPLTAFSLANYYYRAQGDEVCHRERLNAVLSKLEEVVREEYGLMPTEPGPRPTLPRGLDELKDQMEVDLLKLANAQATSDMMAWAVEQVDLKTWVKNYPRWMPPPPPPKVRPRKTKPVKSLPEGKPAPAPRRRVGTGCGSPTSLGDDVLNSWEDLAVGSPSGLPTPPEPATPSSEPVVVSAPQCIFRPATPLSEPTPIPAPRGTASRPVTPLSEPIPVPAPRRKFQQARKLSSAVVIPPYQDEPLDLSASSLTEYEALPLAPPQSEGALRVEGHEVEEALSEISDMSGGTKPAPVSSSSSLSSVRITRPKHSAQAIIDLVGPCSGHLQEVKEICLSVMREACDATKLNDPATQEWLSRMWDRVDMLTWRNTSAYQTLSTLDGWSRFLPKLILETPPPYPCEFVMMPYTPAPSVGAESDLTIGSVATEDVPRILENMENVGEMTNQGPLAFSEDKPVDDQPSEDLRTSSQGPDGSTSAPSADTAGAGSSTDLPSSGGVDADGGGPLRAVKRKTERLFDQLSRQVFDLVSHLPIFFSRLFNPGGGYSPGDWGFAAFTLLCLFLCYSYPAFGIVPLLGVFSGSSRRVRMGVFGCWLAFAVGLFKPVSDPVGAACEFDSPECRNILHSFELLKPWDPVRSLVMGPVGLGFAILGRLLGGARSIWHFLLRLGIVADCVLAGAYVLSQGRCKKCWGSCIRTALNEVAFNVFPFTRATRSSLVDLCDRFCAPRGMDPIFLATGWRGCWAGRSPIEQPSEKPIAFAQLDEKKITARTVVAQPYDPNQAVKCLRVLQAGGAMVAEAVPKVVRVSAVPFRAPFFPTGVKVDPECRVVVDPDTFTAALRSGYSTTNLVLGVGDFAQLNGLKIRQISKPSGGGPHLMAALHVACSMILHMFAGIYVTAVGSCGTGTNDPWCANPFAVPGYGPGSLCTSRLCISQHGLTLPLTALVAGFGIQEIALVALIFVSIGGIAHRLSCKADMLCVLLAIASYVWVPLTWLLCVFPCWLRWFSLHPLTVLWLVFFLISVNMPSGILAMVLLVSLWLLGRYTNVAGLVTPYDIHHYTSGPRGVAALATAPDGTYLAAVRRAALTGRTMLFTPSQLGSLLEGAFRTRKPSLNTVNVVGSSMGSGGVFTIDGKVRCVTATHVLTGNSARVSGTGFNQMLDFDVKGDFAIADCPNWQGAAPKTQFCEDGWTGRAYWLTSSGVEPGVIGKGFAFCFTACGDSGSPVITEAGELVGVHTGSNKQGGGIVTRPSGQFCNVAPIKLSELSEFFAGPKVPLGDVKVGSHIIKDTSEVPSDLCALLAAKPELEGGLSTVQLLCVFFLLWRMMGHAWTPLVAVGFFILNEILPAVLVRSIFSFGMFVLSWLTPWSAQVLMTRLLTAALNRNRCSLAFFSLGAVTGFVADLAATQGHPLQAVMNLSTYAFLPRVMVVTSPVPVIACGVVHLLAIILYLFKYRSLHHILVGDGVFSSAFFLRYFAEGKLREGVSQSCGMNHESLTGALAMRLNDEDLDFLMKWTDFKCFVSASNMRNAAGQFIEAAYAKALRVELAQLVQVDKVRGTMAKLEAFADTVAPQLSPGDIVVALGHTPVGSIFDLKVGSTKHTLQAIETRVLAGSKMTVARVVDPTPTPPPAPVPIPLPPKVLENGPNAWGDEDRLNKKKRRRMETLGIYVMGGKKYQKFWDKNSGDVFYEEVHNNTDEWECLTVGDPADFDPEKGTLCGHVTIDNKAYHVYTSLSGKKFLIPVNPENGRVQWEAAKLSVEQALGMMNVDGELTAKELEKLKRIIDKLQGLTKEQCLNC</sequence>
<dbReference type="Proteomes" id="UP000125750">
    <property type="component" value="Genome"/>
</dbReference>
<feature type="transmembrane region" description="Helical" evidence="34">
    <location>
        <begin position="2092"/>
        <end position="2112"/>
    </location>
</feature>
<dbReference type="MEROPS" id="S32.002"/>
<evidence type="ECO:0000256" key="31">
    <source>
        <dbReference type="ARBA" id="ARBA00023258"/>
    </source>
</evidence>
<dbReference type="GO" id="GO:0033644">
    <property type="term" value="C:host cell membrane"/>
    <property type="evidence" value="ECO:0007669"/>
    <property type="project" value="UniProtKB-SubCell"/>
</dbReference>
<dbReference type="InterPro" id="IPR009003">
    <property type="entry name" value="Peptidase_S1_PA"/>
</dbReference>
<dbReference type="Pfam" id="PF14756">
    <property type="entry name" value="Pdase_C33_assoc"/>
    <property type="match status" value="1"/>
</dbReference>
<dbReference type="InterPro" id="IPR023338">
    <property type="entry name" value="Arterivirus_NSP4_peptidase"/>
</dbReference>
<dbReference type="Gene3D" id="3.90.70.70">
    <property type="entry name" value="Arterivirus papain-like cysteine protease beta domain"/>
    <property type="match status" value="1"/>
</dbReference>
<evidence type="ECO:0000259" key="35">
    <source>
        <dbReference type="PROSITE" id="PS51493"/>
    </source>
</evidence>
<dbReference type="InterPro" id="IPR038155">
    <property type="entry name" value="AV_PCPalpha_sf"/>
</dbReference>
<name>Q06W64_PRRSV</name>
<feature type="transmembrane region" description="Helical" evidence="34">
    <location>
        <begin position="2053"/>
        <end position="2071"/>
    </location>
</feature>
<evidence type="ECO:0000256" key="7">
    <source>
        <dbReference type="ARBA" id="ARBA00022581"/>
    </source>
</evidence>
<feature type="domain" description="Peptidase C33" evidence="36">
    <location>
        <begin position="428"/>
        <end position="535"/>
    </location>
</feature>
<dbReference type="InterPro" id="IPR031932">
    <property type="entry name" value="Arteri_nsp7a"/>
</dbReference>
<dbReference type="GO" id="GO:0005524">
    <property type="term" value="F:ATP binding"/>
    <property type="evidence" value="ECO:0007669"/>
    <property type="project" value="UniProtKB-KW"/>
</dbReference>
<keyword evidence="22" id="KW-0862">Zinc</keyword>
<feature type="transmembrane region" description="Helical" evidence="34">
    <location>
        <begin position="2164"/>
        <end position="2182"/>
    </location>
</feature>
<feature type="region of interest" description="Disordered" evidence="33">
    <location>
        <begin position="810"/>
        <end position="885"/>
    </location>
</feature>
<dbReference type="InterPro" id="IPR054104">
    <property type="entry name" value="Nsp1alpha_Znf"/>
</dbReference>
<dbReference type="GO" id="GO:0004386">
    <property type="term" value="F:helicase activity"/>
    <property type="evidence" value="ECO:0007669"/>
    <property type="project" value="UniProtKB-KW"/>
</dbReference>
<organism evidence="39 40">
    <name type="scientific">Porcine reproductive and respiratory syndrome virus</name>
    <name type="common">PRRSV</name>
    <dbReference type="NCBI Taxonomy" id="28344"/>
    <lineage>
        <taxon>Viruses</taxon>
        <taxon>Riboviria</taxon>
        <taxon>Orthornavirae</taxon>
        <taxon>Pisuviricota</taxon>
        <taxon>Pisoniviricetes</taxon>
        <taxon>Nidovirales</taxon>
        <taxon>Arnidovirineae</taxon>
        <taxon>Arteriviridae</taxon>
        <taxon>Variarterivirinae</taxon>
        <taxon>Betaarterivirus</taxon>
        <taxon>Ampobartevirus</taxon>
        <taxon>Betaarterivirus americense</taxon>
    </lineage>
</organism>
<keyword evidence="30" id="KW-1035">Host cytoplasm</keyword>
<accession>Q06W64</accession>
<feature type="transmembrane region" description="Helical" evidence="34">
    <location>
        <begin position="1368"/>
        <end position="1389"/>
    </location>
</feature>
<evidence type="ECO:0000256" key="15">
    <source>
        <dbReference type="ARBA" id="ARBA00022758"/>
    </source>
</evidence>
<protein>
    <submittedName>
        <fullName evidence="39">Non-structural protein ORF1a</fullName>
    </submittedName>
</protein>
<keyword evidence="13" id="KW-0479">Metal-binding</keyword>
<dbReference type="PROSITE" id="PS51493">
    <property type="entry name" value="AV_NSP4_PRO"/>
    <property type="match status" value="1"/>
</dbReference>
<dbReference type="Pfam" id="PF16749">
    <property type="entry name" value="Arteri_nsp7a"/>
    <property type="match status" value="1"/>
</dbReference>
<dbReference type="GO" id="GO:0044165">
    <property type="term" value="C:host cell endoplasmic reticulum"/>
    <property type="evidence" value="ECO:0007669"/>
    <property type="project" value="UniProtKB-SubCell"/>
</dbReference>
<evidence type="ECO:0000256" key="30">
    <source>
        <dbReference type="ARBA" id="ARBA00023200"/>
    </source>
</evidence>
<dbReference type="InterPro" id="IPR043504">
    <property type="entry name" value="Peptidase_S1_PA_chymotrypsin"/>
</dbReference>
<dbReference type="Gene3D" id="2.40.10.10">
    <property type="entry name" value="Trypsin-like serine proteases"/>
    <property type="match status" value="2"/>
</dbReference>
<dbReference type="Gene3D" id="3.90.70.60">
    <property type="entry name" value="Porcine arterivirus-type cysteine proteinase alpha domain"/>
    <property type="match status" value="1"/>
</dbReference>
<feature type="domain" description="Peptidase S32" evidence="35">
    <location>
        <begin position="1810"/>
        <end position="2013"/>
    </location>
</feature>
<dbReference type="InterPro" id="IPR025773">
    <property type="entry name" value="AV_PCPbeta"/>
</dbReference>
<evidence type="ECO:0000259" key="36">
    <source>
        <dbReference type="PROSITE" id="PS51538"/>
    </source>
</evidence>
<feature type="compositionally biased region" description="Pro residues" evidence="33">
    <location>
        <begin position="2330"/>
        <end position="2344"/>
    </location>
</feature>
<gene>
    <name evidence="39" type="primary">ORF1a</name>
</gene>
<feature type="transmembrane region" description="Helical" evidence="34">
    <location>
        <begin position="1650"/>
        <end position="1674"/>
    </location>
</feature>
<keyword evidence="28 34" id="KW-0472">Membrane</keyword>
<reference evidence="39 40" key="1">
    <citation type="journal article" date="2006" name="Vet. Microbiol.">
        <title>Molecular characterization of recent Korean porcine reproductive and respiratory syndrome (PRRS) viruses and comparison to other Asian PRRS viruses.</title>
        <authorList>
            <person name="Cha S.H."/>
            <person name="Choi E.J."/>
            <person name="Park J.H."/>
            <person name="Yoon S.R."/>
            <person name="Song J.Y."/>
            <person name="Kwon J.H."/>
            <person name="Song H.J."/>
            <person name="Yoon K.J."/>
        </authorList>
    </citation>
    <scope>NUCLEOTIDE SEQUENCE [LARGE SCALE GENOMIC DNA]</scope>
    <source>
        <strain evidence="39">LMY</strain>
    </source>
</reference>
<dbReference type="Gene3D" id="3.30.40.20">
    <property type="entry name" value="Chymotrypsin-like serine protease, domain 3"/>
    <property type="match status" value="1"/>
</dbReference>
<evidence type="ECO:0000313" key="39">
    <source>
        <dbReference type="EMBL" id="ABF19765.1"/>
    </source>
</evidence>
<dbReference type="Pfam" id="PF05579">
    <property type="entry name" value="Peptidase_S32"/>
    <property type="match status" value="1"/>
</dbReference>
<evidence type="ECO:0000256" key="34">
    <source>
        <dbReference type="SAM" id="Phobius"/>
    </source>
</evidence>
<dbReference type="GO" id="GO:0008270">
    <property type="term" value="F:zinc ion binding"/>
    <property type="evidence" value="ECO:0007669"/>
    <property type="project" value="UniProtKB-KW"/>
</dbReference>
<keyword evidence="7" id="KW-0945">Host-virus interaction</keyword>
<dbReference type="InterPro" id="IPR038154">
    <property type="entry name" value="AV_PCPbeta_sf"/>
</dbReference>
<evidence type="ECO:0000256" key="21">
    <source>
        <dbReference type="ARBA" id="ARBA00022830"/>
    </source>
</evidence>
<dbReference type="GO" id="GO:0004843">
    <property type="term" value="F:cysteine-type deubiquitinase activity"/>
    <property type="evidence" value="ECO:0007669"/>
    <property type="project" value="UniProtKB-EC"/>
</dbReference>
<keyword evidence="24" id="KW-1100">Inhibition of host NF-kappa-B by virus</keyword>
<evidence type="ECO:0000256" key="18">
    <source>
        <dbReference type="ARBA" id="ARBA00022801"/>
    </source>
</evidence>
<dbReference type="GO" id="GO:0004197">
    <property type="term" value="F:cysteine-type endopeptidase activity"/>
    <property type="evidence" value="ECO:0007669"/>
    <property type="project" value="InterPro"/>
</dbReference>
<dbReference type="InterPro" id="IPR032785">
    <property type="entry name" value="Pdase_C33_assoc"/>
</dbReference>
<comment type="subcellular location">
    <subcellularLocation>
        <location evidence="3">Host cytoplasm</location>
    </subcellularLocation>
    <subcellularLocation>
        <location evidence="5">Host endoplasmic reticulum</location>
    </subcellularLocation>
    <subcellularLocation>
        <location evidence="4">Host membrane</location>
        <topology evidence="4">Multi-pass membrane protein</topology>
    </subcellularLocation>
    <subcellularLocation>
        <location evidence="2">Host nucleus</location>
    </subcellularLocation>
</comment>
<dbReference type="InterPro" id="IPR008741">
    <property type="entry name" value="AV_PCPalpha"/>
</dbReference>
<dbReference type="CDD" id="cd22528">
    <property type="entry name" value="av_Nsp3_ER-remodelling"/>
    <property type="match status" value="1"/>
</dbReference>
<feature type="transmembrane region" description="Helical" evidence="34">
    <location>
        <begin position="1258"/>
        <end position="1286"/>
    </location>
</feature>
<evidence type="ECO:0000256" key="32">
    <source>
        <dbReference type="ARBA" id="ARBA00023280"/>
    </source>
</evidence>
<feature type="compositionally biased region" description="Polar residues" evidence="33">
    <location>
        <begin position="1175"/>
        <end position="1201"/>
    </location>
</feature>
<feature type="region of interest" description="Disordered" evidence="33">
    <location>
        <begin position="993"/>
        <end position="1012"/>
    </location>
</feature>
<keyword evidence="10" id="KW-0645">Protease</keyword>
<dbReference type="PROSITE" id="PS51540">
    <property type="entry name" value="AV_PCP_BETA"/>
    <property type="match status" value="1"/>
</dbReference>
<dbReference type="Gene3D" id="3.90.70.160">
    <property type="match status" value="1"/>
</dbReference>
<evidence type="ECO:0000256" key="29">
    <source>
        <dbReference type="ARBA" id="ARBA00023184"/>
    </source>
</evidence>
<keyword evidence="16" id="KW-0255">Endonuclease</keyword>
<keyword evidence="15" id="KW-0688">Ribosomal frameshifting</keyword>